<protein>
    <submittedName>
        <fullName evidence="1">Uncharacterized protein</fullName>
    </submittedName>
</protein>
<proteinExistence type="predicted"/>
<sequence>MDSSNELENIITFNDDEIIQNIDTENKNKYYNKSYGIRCAQSQEEFHSSTDINTCGHRSLKLDLWFCSKFNYNLYCYENHLGHYKESHRRVKDAHIFRRYLSNVKSNEE</sequence>
<reference evidence="1" key="1">
    <citation type="journal article" date="2020" name="Nature">
        <title>Giant virus diversity and host interactions through global metagenomics.</title>
        <authorList>
            <person name="Schulz F."/>
            <person name="Roux S."/>
            <person name="Paez-Espino D."/>
            <person name="Jungbluth S."/>
            <person name="Walsh D.A."/>
            <person name="Denef V.J."/>
            <person name="McMahon K.D."/>
            <person name="Konstantinidis K.T."/>
            <person name="Eloe-Fadrosh E.A."/>
            <person name="Kyrpides N.C."/>
            <person name="Woyke T."/>
        </authorList>
    </citation>
    <scope>NUCLEOTIDE SEQUENCE</scope>
    <source>
        <strain evidence="1">GVMAG-M-3300025860-12</strain>
    </source>
</reference>
<evidence type="ECO:0000313" key="1">
    <source>
        <dbReference type="EMBL" id="QHU00187.1"/>
    </source>
</evidence>
<dbReference type="EMBL" id="MN740324">
    <property type="protein sequence ID" value="QHU00187.1"/>
    <property type="molecule type" value="Genomic_DNA"/>
</dbReference>
<organism evidence="1">
    <name type="scientific">viral metagenome</name>
    <dbReference type="NCBI Taxonomy" id="1070528"/>
    <lineage>
        <taxon>unclassified sequences</taxon>
        <taxon>metagenomes</taxon>
        <taxon>organismal metagenomes</taxon>
    </lineage>
</organism>
<name>A0A6C0J6D9_9ZZZZ</name>
<accession>A0A6C0J6D9</accession>
<dbReference type="AlphaFoldDB" id="A0A6C0J6D9"/>